<keyword evidence="3" id="KW-1185">Reference proteome</keyword>
<dbReference type="AlphaFoldDB" id="A0AAV2DYD0"/>
<protein>
    <submittedName>
        <fullName evidence="2">Uncharacterized protein</fullName>
    </submittedName>
</protein>
<evidence type="ECO:0000256" key="1">
    <source>
        <dbReference type="SAM" id="MobiDB-lite"/>
    </source>
</evidence>
<reference evidence="2 3" key="1">
    <citation type="submission" date="2024-04" db="EMBL/GenBank/DDBJ databases">
        <authorList>
            <person name="Fracassetti M."/>
        </authorList>
    </citation>
    <scope>NUCLEOTIDE SEQUENCE [LARGE SCALE GENOMIC DNA]</scope>
</reference>
<evidence type="ECO:0000313" key="2">
    <source>
        <dbReference type="EMBL" id="CAL1378678.1"/>
    </source>
</evidence>
<gene>
    <name evidence="2" type="ORF">LTRI10_LOCUS20243</name>
</gene>
<name>A0AAV2DYD0_9ROSI</name>
<organism evidence="2 3">
    <name type="scientific">Linum trigynum</name>
    <dbReference type="NCBI Taxonomy" id="586398"/>
    <lineage>
        <taxon>Eukaryota</taxon>
        <taxon>Viridiplantae</taxon>
        <taxon>Streptophyta</taxon>
        <taxon>Embryophyta</taxon>
        <taxon>Tracheophyta</taxon>
        <taxon>Spermatophyta</taxon>
        <taxon>Magnoliopsida</taxon>
        <taxon>eudicotyledons</taxon>
        <taxon>Gunneridae</taxon>
        <taxon>Pentapetalae</taxon>
        <taxon>rosids</taxon>
        <taxon>fabids</taxon>
        <taxon>Malpighiales</taxon>
        <taxon>Linaceae</taxon>
        <taxon>Linum</taxon>
    </lineage>
</organism>
<sequence>MHHASLMGRLASNSPWGSYAHVIVEGEPRASTEGRLGGSSRIAQSESTLGDSTADSSSPEGGARKTMDRLVLRSNEDVVLTSILLAAVPFTPTLVDQFLNEESALLINLNFSWVLVSVGFYIDMLAL</sequence>
<feature type="region of interest" description="Disordered" evidence="1">
    <location>
        <begin position="30"/>
        <end position="67"/>
    </location>
</feature>
<feature type="compositionally biased region" description="Polar residues" evidence="1">
    <location>
        <begin position="41"/>
        <end position="59"/>
    </location>
</feature>
<dbReference type="EMBL" id="OZ034816">
    <property type="protein sequence ID" value="CAL1378678.1"/>
    <property type="molecule type" value="Genomic_DNA"/>
</dbReference>
<dbReference type="Proteomes" id="UP001497516">
    <property type="component" value="Chromosome 3"/>
</dbReference>
<proteinExistence type="predicted"/>
<accession>A0AAV2DYD0</accession>
<evidence type="ECO:0000313" key="3">
    <source>
        <dbReference type="Proteomes" id="UP001497516"/>
    </source>
</evidence>